<evidence type="ECO:0000313" key="4">
    <source>
        <dbReference type="Proteomes" id="UP000238899"/>
    </source>
</evidence>
<dbReference type="PANTHER" id="PTHR30575">
    <property type="entry name" value="PEPTIDASE M20"/>
    <property type="match status" value="1"/>
</dbReference>
<reference evidence="3 4" key="1">
    <citation type="journal article" date="2018" name="Int. J. Syst. Evol. Microbiol.">
        <title>Veillonella infantium sp. nov., an anaerobic, Gram-stain-negative coccus isolated from tongue biofilm of a Thai child.</title>
        <authorList>
            <person name="Mashima I."/>
            <person name="Liao Y.C."/>
            <person name="Miyakawa H."/>
            <person name="Theodorea C.F."/>
            <person name="Thawboon B."/>
            <person name="Thaweboon S."/>
            <person name="Scannapieco F.A."/>
            <person name="Nakazawa F."/>
        </authorList>
    </citation>
    <scope>NUCLEOTIDE SEQUENCE [LARGE SCALE GENOMIC DNA]</scope>
    <source>
        <strain evidence="3 4">T11011-4</strain>
    </source>
</reference>
<proteinExistence type="inferred from homology"/>
<sequence length="379" mass="41054">MTLQEREAQACAIIDAMAHELRKLSLYLHDNPELGLEEHKAVNVINQFLENHNFTSQVGLTDLPELQTALRSDYNCEAPHKMAFLGEYDALPELGHGCGHNLIAMMSLGAAVAFSQSAPQDWGVTFFGCPAEETIGGKVYMAEAGLFKGYEAALIIHPGGENEVGGTSLATHPLEVTFHGRSCHIASLTDTGINALDCGVDLYQRIKELKKTFPKGAIVGAIFTEAGTAPNVVTPKATIRMTVRGRTVDDLEGIILPAIKEAAQEIAVSYGAQVEMHHYEPLFKDMRQDKRLLDLFTEVMTEFDEAPRILPDDEADGSTDVGNVSYEVPTAQPTLQIGLGLEAHTPEFTCAAGSDYGLAQAIKGAKIMAVVALRYAMHK</sequence>
<keyword evidence="4" id="KW-1185">Reference proteome</keyword>
<dbReference type="PIRSF" id="PIRSF037226">
    <property type="entry name" value="Amidohydrolase_ACY1L2_prd"/>
    <property type="match status" value="1"/>
</dbReference>
<dbReference type="InterPro" id="IPR017144">
    <property type="entry name" value="Xaa-Arg_dipeptidase"/>
</dbReference>
<dbReference type="RefSeq" id="WP_105094742.1">
    <property type="nucleotide sequence ID" value="NZ_PPDD01000014.1"/>
</dbReference>
<accession>A0ABX5C1R1</accession>
<dbReference type="Gene3D" id="3.30.70.360">
    <property type="match status" value="1"/>
</dbReference>
<feature type="domain" description="Peptidase M20 dimerisation" evidence="2">
    <location>
        <begin position="175"/>
        <end position="255"/>
    </location>
</feature>
<evidence type="ECO:0000313" key="3">
    <source>
        <dbReference type="EMBL" id="PQL57144.1"/>
    </source>
</evidence>
<dbReference type="Proteomes" id="UP000238899">
    <property type="component" value="Unassembled WGS sequence"/>
</dbReference>
<gene>
    <name evidence="3" type="ORF">VCHSUH03_08610</name>
</gene>
<dbReference type="Pfam" id="PF07687">
    <property type="entry name" value="M20_dimer"/>
    <property type="match status" value="1"/>
</dbReference>
<dbReference type="PANTHER" id="PTHR30575:SF0">
    <property type="entry name" value="XAA-ARG DIPEPTIDASE"/>
    <property type="match status" value="1"/>
</dbReference>
<dbReference type="SUPFAM" id="SSF53187">
    <property type="entry name" value="Zn-dependent exopeptidases"/>
    <property type="match status" value="1"/>
</dbReference>
<dbReference type="NCBIfam" id="TIGR01891">
    <property type="entry name" value="amidohydrolases"/>
    <property type="match status" value="1"/>
</dbReference>
<organism evidence="3 4">
    <name type="scientific">Veillonella infantium</name>
    <dbReference type="NCBI Taxonomy" id="1911679"/>
    <lineage>
        <taxon>Bacteria</taxon>
        <taxon>Bacillati</taxon>
        <taxon>Bacillota</taxon>
        <taxon>Negativicutes</taxon>
        <taxon>Veillonellales</taxon>
        <taxon>Veillonellaceae</taxon>
        <taxon>Veillonella</taxon>
    </lineage>
</organism>
<dbReference type="InterPro" id="IPR002933">
    <property type="entry name" value="Peptidase_M20"/>
</dbReference>
<dbReference type="InterPro" id="IPR036264">
    <property type="entry name" value="Bact_exopeptidase_dim_dom"/>
</dbReference>
<evidence type="ECO:0000259" key="2">
    <source>
        <dbReference type="Pfam" id="PF07687"/>
    </source>
</evidence>
<comment type="caution">
    <text evidence="3">The sequence shown here is derived from an EMBL/GenBank/DDBJ whole genome shotgun (WGS) entry which is preliminary data.</text>
</comment>
<evidence type="ECO:0000256" key="1">
    <source>
        <dbReference type="PIRNR" id="PIRNR037226"/>
    </source>
</evidence>
<dbReference type="EMBL" id="PPDD01000014">
    <property type="protein sequence ID" value="PQL57144.1"/>
    <property type="molecule type" value="Genomic_DNA"/>
</dbReference>
<comment type="similarity">
    <text evidence="1">Belongs to the peptidase M20A family.</text>
</comment>
<dbReference type="InterPro" id="IPR017439">
    <property type="entry name" value="Amidohydrolase"/>
</dbReference>
<dbReference type="InterPro" id="IPR052030">
    <property type="entry name" value="Peptidase_M20/M20A_hydrolases"/>
</dbReference>
<dbReference type="SUPFAM" id="SSF55031">
    <property type="entry name" value="Bacterial exopeptidase dimerisation domain"/>
    <property type="match status" value="1"/>
</dbReference>
<dbReference type="Pfam" id="PF01546">
    <property type="entry name" value="Peptidase_M20"/>
    <property type="match status" value="1"/>
</dbReference>
<protein>
    <recommendedName>
        <fullName evidence="1">Peptidase M20 domain-containing protein 2</fullName>
    </recommendedName>
</protein>
<dbReference type="InterPro" id="IPR011650">
    <property type="entry name" value="Peptidase_M20_dimer"/>
</dbReference>
<name>A0ABX5C1R1_9FIRM</name>
<dbReference type="Gene3D" id="3.40.630.10">
    <property type="entry name" value="Zn peptidases"/>
    <property type="match status" value="1"/>
</dbReference>